<dbReference type="Proteomes" id="UP000092695">
    <property type="component" value="Chromosome"/>
</dbReference>
<dbReference type="SUPFAM" id="SSF48557">
    <property type="entry name" value="L-aspartase-like"/>
    <property type="match status" value="1"/>
</dbReference>
<dbReference type="PROSITE" id="PS00163">
    <property type="entry name" value="FUMARATE_LYASES"/>
    <property type="match status" value="1"/>
</dbReference>
<dbReference type="InterPro" id="IPR009049">
    <property type="entry name" value="Argininosuccinate_lyase"/>
</dbReference>
<dbReference type="RefSeq" id="WP_068612328.1">
    <property type="nucleotide sequence ID" value="NZ_CP016268.1"/>
</dbReference>
<dbReference type="EMBL" id="CP016268">
    <property type="protein sequence ID" value="ANO50176.1"/>
    <property type="molecule type" value="Genomic_DNA"/>
</dbReference>
<dbReference type="InterPro" id="IPR024083">
    <property type="entry name" value="Fumarase/histidase_N"/>
</dbReference>
<dbReference type="STRING" id="1548547.BA177_02125"/>
<reference evidence="8 9" key="1">
    <citation type="submission" date="2016-06" db="EMBL/GenBank/DDBJ databases">
        <title>Complete genome sequence of a deep-branching marine Gamma Proteobacterium Woeseia oceani type strain XK5.</title>
        <authorList>
            <person name="Mu D."/>
            <person name="Du Z."/>
        </authorList>
    </citation>
    <scope>NUCLEOTIDE SEQUENCE [LARGE SCALE GENOMIC DNA]</scope>
    <source>
        <strain evidence="8 9">XK5</strain>
    </source>
</reference>
<evidence type="ECO:0000313" key="9">
    <source>
        <dbReference type="Proteomes" id="UP000092695"/>
    </source>
</evidence>
<dbReference type="Gene3D" id="1.10.275.10">
    <property type="entry name" value="Fumarase/aspartase (N-terminal domain)"/>
    <property type="match status" value="1"/>
</dbReference>
<sequence length="399" mass="43732">MSRLWEKGLPLDERVLRYTAGEDHVLDARLVDYDVQGSIAHAEMLNQQGLLSDDDCKAICTGLVELGQQHAAGDWQIELADEDVHTALETRLTKNIGDAGGRLHLGRSRNDQVLTALRLYLLDAVKAVKNSVHGLHESLAELEQRQGELTLPGYTHMQQAMPSTVAWWAGGFAEGFADALDGLDSSCRRMAKNPLGSAAGYGTPGLNLDRDATTRKLGFEVTQTPVTAVQLSRGKAEAGLLFELTLLMQDLGRLASDLLLFYTQEFGYIALADDVTTGSSIMPQKRNPDVLELVRGATATVQASLQECLLIVAKLPSGFQRDAQRIKAPLFRGIDLTIESVDIMAYLISRMEFQPENIRLDDGLYAAERAYALVASEGIPFRDAYRRVAAQYGGKQQPD</sequence>
<comment type="similarity">
    <text evidence="3">In the N-terminal section; belongs to the lyase 1 family. Argininosuccinate lyase subfamily.</text>
</comment>
<dbReference type="Gene3D" id="1.10.40.30">
    <property type="entry name" value="Fumarase/aspartase (C-terminal domain)"/>
    <property type="match status" value="1"/>
</dbReference>
<name>A0A193LCL5_9GAMM</name>
<evidence type="ECO:0000256" key="3">
    <source>
        <dbReference type="ARBA" id="ARBA00005552"/>
    </source>
</evidence>
<evidence type="ECO:0000256" key="4">
    <source>
        <dbReference type="ARBA" id="ARBA00012338"/>
    </source>
</evidence>
<dbReference type="CDD" id="cd01359">
    <property type="entry name" value="Argininosuccinate_lyase"/>
    <property type="match status" value="1"/>
</dbReference>
<dbReference type="AlphaFoldDB" id="A0A193LCL5"/>
<dbReference type="InterPro" id="IPR008948">
    <property type="entry name" value="L-Aspartase-like"/>
</dbReference>
<keyword evidence="8" id="KW-0456">Lyase</keyword>
<dbReference type="InterPro" id="IPR000362">
    <property type="entry name" value="Fumarate_lyase_fam"/>
</dbReference>
<organism evidence="8 9">
    <name type="scientific">Woeseia oceani</name>
    <dbReference type="NCBI Taxonomy" id="1548547"/>
    <lineage>
        <taxon>Bacteria</taxon>
        <taxon>Pseudomonadati</taxon>
        <taxon>Pseudomonadota</taxon>
        <taxon>Gammaproteobacteria</taxon>
        <taxon>Woeseiales</taxon>
        <taxon>Woeseiaceae</taxon>
        <taxon>Woeseia</taxon>
    </lineage>
</organism>
<dbReference type="Pfam" id="PF00206">
    <property type="entry name" value="Lyase_1"/>
    <property type="match status" value="1"/>
</dbReference>
<dbReference type="PRINTS" id="PR00145">
    <property type="entry name" value="ARGSUCLYASE"/>
</dbReference>
<evidence type="ECO:0000256" key="1">
    <source>
        <dbReference type="ARBA" id="ARBA00000985"/>
    </source>
</evidence>
<gene>
    <name evidence="8" type="ORF">BA177_02125</name>
</gene>
<evidence type="ECO:0000256" key="2">
    <source>
        <dbReference type="ARBA" id="ARBA00004941"/>
    </source>
</evidence>
<dbReference type="Gene3D" id="1.20.200.10">
    <property type="entry name" value="Fumarase/aspartase (Central domain)"/>
    <property type="match status" value="1"/>
</dbReference>
<dbReference type="GO" id="GO:0005829">
    <property type="term" value="C:cytosol"/>
    <property type="evidence" value="ECO:0007669"/>
    <property type="project" value="TreeGrafter"/>
</dbReference>
<evidence type="ECO:0000256" key="5">
    <source>
        <dbReference type="ARBA" id="ARBA00022571"/>
    </source>
</evidence>
<dbReference type="GO" id="GO:0004056">
    <property type="term" value="F:argininosuccinate lyase activity"/>
    <property type="evidence" value="ECO:0007669"/>
    <property type="project" value="UniProtKB-UniRule"/>
</dbReference>
<dbReference type="PRINTS" id="PR00149">
    <property type="entry name" value="FUMRATELYASE"/>
</dbReference>
<evidence type="ECO:0000259" key="7">
    <source>
        <dbReference type="Pfam" id="PF00206"/>
    </source>
</evidence>
<keyword evidence="5" id="KW-0028">Amino-acid biosynthesis</keyword>
<dbReference type="OrthoDB" id="9769623at2"/>
<feature type="domain" description="Fumarate lyase N-terminal" evidence="7">
    <location>
        <begin position="23"/>
        <end position="302"/>
    </location>
</feature>
<comment type="catalytic activity">
    <reaction evidence="1">
        <text>2-(N(omega)-L-arginino)succinate = fumarate + L-arginine</text>
        <dbReference type="Rhea" id="RHEA:24020"/>
        <dbReference type="ChEBI" id="CHEBI:29806"/>
        <dbReference type="ChEBI" id="CHEBI:32682"/>
        <dbReference type="ChEBI" id="CHEBI:57472"/>
        <dbReference type="EC" id="4.3.2.1"/>
    </reaction>
</comment>
<dbReference type="EC" id="4.3.2.1" evidence="4 6"/>
<proteinExistence type="inferred from homology"/>
<dbReference type="UniPathway" id="UPA00068">
    <property type="reaction ID" value="UER00114"/>
</dbReference>
<dbReference type="NCBIfam" id="TIGR00838">
    <property type="entry name" value="argH"/>
    <property type="match status" value="1"/>
</dbReference>
<dbReference type="PANTHER" id="PTHR43814">
    <property type="entry name" value="ARGININOSUCCINATE LYASE"/>
    <property type="match status" value="1"/>
</dbReference>
<dbReference type="InterPro" id="IPR022761">
    <property type="entry name" value="Fumarate_lyase_N"/>
</dbReference>
<evidence type="ECO:0000256" key="6">
    <source>
        <dbReference type="NCBIfam" id="TIGR00838"/>
    </source>
</evidence>
<keyword evidence="9" id="KW-1185">Reference proteome</keyword>
<dbReference type="GO" id="GO:0042450">
    <property type="term" value="P:L-arginine biosynthetic process via ornithine"/>
    <property type="evidence" value="ECO:0007669"/>
    <property type="project" value="UniProtKB-UniRule"/>
</dbReference>
<comment type="pathway">
    <text evidence="2">Amino-acid biosynthesis; L-arginine biosynthesis; L-arginine from L-ornithine and carbamoyl phosphate: step 3/3.</text>
</comment>
<accession>A0A193LCL5</accession>
<keyword evidence="5" id="KW-0055">Arginine biosynthesis</keyword>
<protein>
    <recommendedName>
        <fullName evidence="4 6">Argininosuccinate lyase</fullName>
        <ecNumber evidence="4 6">4.3.2.1</ecNumber>
    </recommendedName>
</protein>
<evidence type="ECO:0000313" key="8">
    <source>
        <dbReference type="EMBL" id="ANO50176.1"/>
    </source>
</evidence>
<dbReference type="KEGG" id="woc:BA177_02125"/>
<dbReference type="InterPro" id="IPR020557">
    <property type="entry name" value="Fumarate_lyase_CS"/>
</dbReference>
<dbReference type="PANTHER" id="PTHR43814:SF1">
    <property type="entry name" value="ARGININOSUCCINATE LYASE"/>
    <property type="match status" value="1"/>
</dbReference>